<comment type="function">
    <text evidence="14">Putative Notch ligand involved in the mediation of Notch signaling.</text>
</comment>
<dbReference type="Proteomes" id="UP000472273">
    <property type="component" value="Unplaced"/>
</dbReference>
<evidence type="ECO:0000256" key="13">
    <source>
        <dbReference type="PROSITE-ProRule" id="PRU00377"/>
    </source>
</evidence>
<evidence type="ECO:0000259" key="15">
    <source>
        <dbReference type="PROSITE" id="PS50026"/>
    </source>
</evidence>
<evidence type="ECO:0000256" key="2">
    <source>
        <dbReference type="ARBA" id="ARBA00022473"/>
    </source>
</evidence>
<dbReference type="AlphaFoldDB" id="A0A670ZMI1"/>
<proteinExistence type="predicted"/>
<dbReference type="SMART" id="SM00181">
    <property type="entry name" value="EGF"/>
    <property type="match status" value="5"/>
</dbReference>
<keyword evidence="5 14" id="KW-0732">Signal</keyword>
<dbReference type="InterPro" id="IPR051022">
    <property type="entry name" value="Notch_Cell-Fate_Det"/>
</dbReference>
<evidence type="ECO:0000256" key="7">
    <source>
        <dbReference type="ARBA" id="ARBA00022782"/>
    </source>
</evidence>
<dbReference type="Gene3D" id="2.10.25.140">
    <property type="match status" value="1"/>
</dbReference>
<feature type="domain" description="EGF-like" evidence="15">
    <location>
        <begin position="304"/>
        <end position="340"/>
    </location>
</feature>
<dbReference type="PANTHER" id="PTHR24049:SF22">
    <property type="entry name" value="DROSOPHILA CRUMBS HOMOLOG"/>
    <property type="match status" value="1"/>
</dbReference>
<keyword evidence="18" id="KW-1185">Reference proteome</keyword>
<dbReference type="Gene3D" id="2.10.25.10">
    <property type="entry name" value="Laminin"/>
    <property type="match status" value="4"/>
</dbReference>
<evidence type="ECO:0000256" key="11">
    <source>
        <dbReference type="ARBA" id="ARBA00023180"/>
    </source>
</evidence>
<dbReference type="GO" id="GO:0016020">
    <property type="term" value="C:membrane"/>
    <property type="evidence" value="ECO:0007669"/>
    <property type="project" value="UniProtKB-SubCell"/>
</dbReference>
<feature type="disulfide bond" evidence="13">
    <location>
        <begin position="188"/>
        <end position="197"/>
    </location>
</feature>
<dbReference type="PROSITE" id="PS51051">
    <property type="entry name" value="DSL"/>
    <property type="match status" value="1"/>
</dbReference>
<dbReference type="PROSITE" id="PS00022">
    <property type="entry name" value="EGF_1"/>
    <property type="match status" value="4"/>
</dbReference>
<feature type="disulfide bond" evidence="12">
    <location>
        <begin position="330"/>
        <end position="339"/>
    </location>
</feature>
<dbReference type="GeneTree" id="ENSGT00940000160944"/>
<dbReference type="Pfam" id="PF07657">
    <property type="entry name" value="MNNL"/>
    <property type="match status" value="1"/>
</dbReference>
<evidence type="ECO:0000256" key="6">
    <source>
        <dbReference type="ARBA" id="ARBA00022737"/>
    </source>
</evidence>
<keyword evidence="9 14" id="KW-0472">Membrane</keyword>
<dbReference type="PANTHER" id="PTHR24049">
    <property type="entry name" value="CRUMBS FAMILY MEMBER"/>
    <property type="match status" value="1"/>
</dbReference>
<feature type="disulfide bond" evidence="12">
    <location>
        <begin position="427"/>
        <end position="436"/>
    </location>
</feature>
<reference evidence="17" key="1">
    <citation type="submission" date="2025-08" db="UniProtKB">
        <authorList>
            <consortium name="Ensembl"/>
        </authorList>
    </citation>
    <scope>IDENTIFICATION</scope>
</reference>
<dbReference type="PROSITE" id="PS50026">
    <property type="entry name" value="EGF_3"/>
    <property type="match status" value="4"/>
</dbReference>
<evidence type="ECO:0000256" key="14">
    <source>
        <dbReference type="RuleBase" id="RU280815"/>
    </source>
</evidence>
<keyword evidence="6 14" id="KW-0677">Repeat</keyword>
<dbReference type="InterPro" id="IPR000742">
    <property type="entry name" value="EGF"/>
</dbReference>
<evidence type="ECO:0000313" key="17">
    <source>
        <dbReference type="Ensembl" id="ENSPTXP00000024073.1"/>
    </source>
</evidence>
<evidence type="ECO:0000256" key="4">
    <source>
        <dbReference type="ARBA" id="ARBA00022692"/>
    </source>
</evidence>
<feature type="disulfide bond" evidence="12">
    <location>
        <begin position="221"/>
        <end position="230"/>
    </location>
</feature>
<feature type="domain" description="DSL" evidence="16">
    <location>
        <begin position="153"/>
        <end position="197"/>
    </location>
</feature>
<comment type="caution">
    <text evidence="12">Lacks conserved residue(s) required for the propagation of feature annotation.</text>
</comment>
<keyword evidence="4 14" id="KW-0812">Transmembrane</keyword>
<feature type="domain" description="EGF-like" evidence="15">
    <location>
        <begin position="264"/>
        <end position="302"/>
    </location>
</feature>
<keyword evidence="3 12" id="KW-0245">EGF-like domain</keyword>
<evidence type="ECO:0000256" key="12">
    <source>
        <dbReference type="PROSITE-ProRule" id="PRU00076"/>
    </source>
</evidence>
<evidence type="ECO:0000256" key="1">
    <source>
        <dbReference type="ARBA" id="ARBA00004479"/>
    </source>
</evidence>
<dbReference type="GO" id="GO:0007219">
    <property type="term" value="P:Notch signaling pathway"/>
    <property type="evidence" value="ECO:0007669"/>
    <property type="project" value="InterPro"/>
</dbReference>
<dbReference type="GO" id="GO:0030154">
    <property type="term" value="P:cell differentiation"/>
    <property type="evidence" value="ECO:0007669"/>
    <property type="project" value="UniProtKB-KW"/>
</dbReference>
<keyword evidence="7" id="KW-0221">Differentiation</keyword>
<dbReference type="SMART" id="SM00051">
    <property type="entry name" value="DSL"/>
    <property type="match status" value="1"/>
</dbReference>
<feature type="disulfide bond" evidence="12">
    <location>
        <begin position="292"/>
        <end position="301"/>
    </location>
</feature>
<name>A0A670ZMI1_PSETE</name>
<dbReference type="GO" id="GO:0005509">
    <property type="term" value="F:calcium ion binding"/>
    <property type="evidence" value="ECO:0007669"/>
    <property type="project" value="InterPro"/>
</dbReference>
<feature type="domain" description="EGF-like" evidence="15">
    <location>
        <begin position="198"/>
        <end position="231"/>
    </location>
</feature>
<dbReference type="SMART" id="SM00179">
    <property type="entry name" value="EGF_CA"/>
    <property type="match status" value="2"/>
</dbReference>
<evidence type="ECO:0000256" key="10">
    <source>
        <dbReference type="ARBA" id="ARBA00023157"/>
    </source>
</evidence>
<dbReference type="Pfam" id="PF12661">
    <property type="entry name" value="hEGF"/>
    <property type="match status" value="1"/>
</dbReference>
<keyword evidence="8 14" id="KW-1133">Transmembrane helix</keyword>
<dbReference type="InterPro" id="IPR001881">
    <property type="entry name" value="EGF-like_Ca-bd_dom"/>
</dbReference>
<sequence>RAMSAAQPCVFAQPGLIALWGCSGLQVSLARNEKGVLADGRCCRGGQEPPCPVAEPCHTFFRVCLKEYQLRAQPGGPCVLGAASTPVLGGNVFSADSSPRISRDLSLQSDLSPKEPGEIRRTEAMPLHSCQLARFGGFTASLVTALLECRLRVRCHEHYYGPSCNLLCRPRDDFFGHHSCDAAGNKVCLDGWTGNKCQRAVCRQGCHKTHGFCEEPGECRCHYGWTGPHCDQCLLFPGCVHGSCTVPWKCDCETNWGGLLCDKDLNYCGSHRPCQNGGTCANKEPDEYECLCPEGFGGRNCEDGEPPCPSELCANGGSCHPTPSGPQCVCPPGWRGKACQDGMWFPARGRVAFWRRIRQLEGKRSAISALGSNFTSTNSYADRQSCSCQPGYTGAECETEQRSCRDAPCLHGGQCQQAENQTSFCRCPLGFSGRWCEKSFNGSYESPVKRLLQTN</sequence>
<dbReference type="CDD" id="cd00054">
    <property type="entry name" value="EGF_CA"/>
    <property type="match status" value="2"/>
</dbReference>
<evidence type="ECO:0000256" key="5">
    <source>
        <dbReference type="ARBA" id="ARBA00022729"/>
    </source>
</evidence>
<reference evidence="17" key="2">
    <citation type="submission" date="2025-09" db="UniProtKB">
        <authorList>
            <consortium name="Ensembl"/>
        </authorList>
    </citation>
    <scope>IDENTIFICATION</scope>
</reference>
<feature type="domain" description="EGF-like" evidence="15">
    <location>
        <begin position="400"/>
        <end position="437"/>
    </location>
</feature>
<dbReference type="Pfam" id="PF01414">
    <property type="entry name" value="DSL"/>
    <property type="match status" value="1"/>
</dbReference>
<keyword evidence="10 12" id="KW-1015">Disulfide bond</keyword>
<feature type="disulfide bond" evidence="13">
    <location>
        <begin position="155"/>
        <end position="164"/>
    </location>
</feature>
<comment type="subcellular location">
    <subcellularLocation>
        <location evidence="1 14">Membrane</location>
        <topology evidence="1 14">Single-pass type I membrane protein</topology>
    </subcellularLocation>
</comment>
<dbReference type="FunFam" id="2.10.25.10:FF:000018">
    <property type="entry name" value="Delta-like 1"/>
    <property type="match status" value="1"/>
</dbReference>
<evidence type="ECO:0000259" key="16">
    <source>
        <dbReference type="PROSITE" id="PS51051"/>
    </source>
</evidence>
<dbReference type="OMA" id="ECKRAIC"/>
<dbReference type="InterPro" id="IPR001774">
    <property type="entry name" value="DSL"/>
</dbReference>
<dbReference type="PROSITE" id="PS01186">
    <property type="entry name" value="EGF_2"/>
    <property type="match status" value="4"/>
</dbReference>
<evidence type="ECO:0000256" key="9">
    <source>
        <dbReference type="ARBA" id="ARBA00023136"/>
    </source>
</evidence>
<dbReference type="Gene3D" id="2.60.40.3510">
    <property type="match status" value="1"/>
</dbReference>
<evidence type="ECO:0000256" key="3">
    <source>
        <dbReference type="ARBA" id="ARBA00022536"/>
    </source>
</evidence>
<dbReference type="FunFam" id="2.10.25.10:FF:000294">
    <property type="entry name" value="Delta-like protein"/>
    <property type="match status" value="1"/>
</dbReference>
<protein>
    <recommendedName>
        <fullName evidence="14">Delta-like protein</fullName>
    </recommendedName>
</protein>
<organism evidence="17 18">
    <name type="scientific">Pseudonaja textilis</name>
    <name type="common">Eastern brown snake</name>
    <dbReference type="NCBI Taxonomy" id="8673"/>
    <lineage>
        <taxon>Eukaryota</taxon>
        <taxon>Metazoa</taxon>
        <taxon>Chordata</taxon>
        <taxon>Craniata</taxon>
        <taxon>Vertebrata</taxon>
        <taxon>Euteleostomi</taxon>
        <taxon>Lepidosauria</taxon>
        <taxon>Squamata</taxon>
        <taxon>Bifurcata</taxon>
        <taxon>Unidentata</taxon>
        <taxon>Episquamata</taxon>
        <taxon>Toxicofera</taxon>
        <taxon>Serpentes</taxon>
        <taxon>Colubroidea</taxon>
        <taxon>Elapidae</taxon>
        <taxon>Hydrophiinae</taxon>
        <taxon>Pseudonaja</taxon>
    </lineage>
</organism>
<dbReference type="InterPro" id="IPR011651">
    <property type="entry name" value="Notch_ligand_N"/>
</dbReference>
<dbReference type="FunFam" id="2.10.25.10:FF:000012">
    <property type="entry name" value="Delta-like protein"/>
    <property type="match status" value="1"/>
</dbReference>
<evidence type="ECO:0000256" key="8">
    <source>
        <dbReference type="ARBA" id="ARBA00022989"/>
    </source>
</evidence>
<keyword evidence="2 14" id="KW-0217">Developmental protein</keyword>
<dbReference type="InterPro" id="IPR013032">
    <property type="entry name" value="EGF-like_CS"/>
</dbReference>
<dbReference type="FunFam" id="2.10.25.140:FF:000001">
    <property type="entry name" value="Delta-like protein"/>
    <property type="match status" value="1"/>
</dbReference>
<feature type="disulfide bond" evidence="13">
    <location>
        <begin position="168"/>
        <end position="180"/>
    </location>
</feature>
<dbReference type="Pfam" id="PF00008">
    <property type="entry name" value="EGF"/>
    <property type="match status" value="2"/>
</dbReference>
<accession>A0A670ZMI1</accession>
<dbReference type="Ensembl" id="ENSPTXT00000024817.1">
    <property type="protein sequence ID" value="ENSPTXP00000024073.1"/>
    <property type="gene ID" value="ENSPTXG00000016715.1"/>
</dbReference>
<dbReference type="Pfam" id="PF21700">
    <property type="entry name" value="EGF_DL_JAG"/>
    <property type="match status" value="1"/>
</dbReference>
<dbReference type="SUPFAM" id="SSF57196">
    <property type="entry name" value="EGF/Laminin"/>
    <property type="match status" value="3"/>
</dbReference>
<keyword evidence="11" id="KW-0325">Glycoprotein</keyword>
<evidence type="ECO:0000313" key="18">
    <source>
        <dbReference type="Proteomes" id="UP000472273"/>
    </source>
</evidence>